<gene>
    <name evidence="2" type="ORF">GGR43_001338</name>
</gene>
<dbReference type="GO" id="GO:0016740">
    <property type="term" value="F:transferase activity"/>
    <property type="evidence" value="ECO:0007669"/>
    <property type="project" value="UniProtKB-KW"/>
</dbReference>
<proteinExistence type="predicted"/>
<evidence type="ECO:0000313" key="2">
    <source>
        <dbReference type="EMBL" id="MBB3925625.1"/>
    </source>
</evidence>
<keyword evidence="3" id="KW-1185">Reference proteome</keyword>
<name>A0A7W6BEU1_9SPHN</name>
<feature type="domain" description="Phosphoribosyltransferase" evidence="1">
    <location>
        <begin position="13"/>
        <end position="170"/>
    </location>
</feature>
<dbReference type="Gene3D" id="3.40.50.2020">
    <property type="match status" value="1"/>
</dbReference>
<dbReference type="Gene3D" id="3.30.1310.20">
    <property type="entry name" value="PRTase-like"/>
    <property type="match status" value="1"/>
</dbReference>
<dbReference type="InterPro" id="IPR000836">
    <property type="entry name" value="PRTase_dom"/>
</dbReference>
<accession>A0A7W6BEU1</accession>
<dbReference type="CDD" id="cd06223">
    <property type="entry name" value="PRTases_typeI"/>
    <property type="match status" value="1"/>
</dbReference>
<dbReference type="EMBL" id="JACIDT010000003">
    <property type="protein sequence ID" value="MBB3925625.1"/>
    <property type="molecule type" value="Genomic_DNA"/>
</dbReference>
<protein>
    <submittedName>
        <fullName evidence="2">Putative phosphoribosyl transferase</fullName>
    </submittedName>
</protein>
<evidence type="ECO:0000313" key="3">
    <source>
        <dbReference type="Proteomes" id="UP000571950"/>
    </source>
</evidence>
<keyword evidence="2" id="KW-0808">Transferase</keyword>
<dbReference type="SUPFAM" id="SSF53271">
    <property type="entry name" value="PRTase-like"/>
    <property type="match status" value="1"/>
</dbReference>
<dbReference type="InterPro" id="IPR029057">
    <property type="entry name" value="PRTase-like"/>
</dbReference>
<dbReference type="Proteomes" id="UP000571950">
    <property type="component" value="Unassembled WGS sequence"/>
</dbReference>
<organism evidence="2 3">
    <name type="scientific">Sphingobium jiangsuense</name>
    <dbReference type="NCBI Taxonomy" id="870476"/>
    <lineage>
        <taxon>Bacteria</taxon>
        <taxon>Pseudomonadati</taxon>
        <taxon>Pseudomonadota</taxon>
        <taxon>Alphaproteobacteria</taxon>
        <taxon>Sphingomonadales</taxon>
        <taxon>Sphingomonadaceae</taxon>
        <taxon>Sphingobium</taxon>
    </lineage>
</organism>
<dbReference type="RefSeq" id="WP_223177313.1">
    <property type="nucleotide sequence ID" value="NZ_BSPS01000063.1"/>
</dbReference>
<evidence type="ECO:0000259" key="1">
    <source>
        <dbReference type="Pfam" id="PF00156"/>
    </source>
</evidence>
<comment type="caution">
    <text evidence="2">The sequence shown here is derived from an EMBL/GenBank/DDBJ whole genome shotgun (WGS) entry which is preliminary data.</text>
</comment>
<dbReference type="Pfam" id="PF00156">
    <property type="entry name" value="Pribosyltran"/>
    <property type="match status" value="1"/>
</dbReference>
<dbReference type="AlphaFoldDB" id="A0A7W6BEU1"/>
<sequence length="231" mass="24607">MMVSHGPPFRDRKDAGRQLAQALIGRAPENPLVLGLPRGGVPVAYEVACELDAELDIVFVRKLGAPGYEELGIGAVIDGADPQVVLNDDIIRQIAPNPAYIEAETRRQLREIERRRQLYLGDRQPASVGERNVILVDDGIATGGTVRAALKGLRKAHARKVLLAVPVAPPDVVQSLAAECDGIVCLASPDPFYAVGAHYMNFDQTGDAEVTHLLADAALHAAASRPGASTE</sequence>
<reference evidence="2 3" key="1">
    <citation type="submission" date="2020-08" db="EMBL/GenBank/DDBJ databases">
        <title>Genomic Encyclopedia of Type Strains, Phase IV (KMG-IV): sequencing the most valuable type-strain genomes for metagenomic binning, comparative biology and taxonomic classification.</title>
        <authorList>
            <person name="Goeker M."/>
        </authorList>
    </citation>
    <scope>NUCLEOTIDE SEQUENCE [LARGE SCALE GENOMIC DNA]</scope>
    <source>
        <strain evidence="2 3">DSM 26189</strain>
    </source>
</reference>